<feature type="transmembrane region" description="Helical" evidence="2">
    <location>
        <begin position="227"/>
        <end position="245"/>
    </location>
</feature>
<evidence type="ECO:0000259" key="3">
    <source>
        <dbReference type="Pfam" id="PF24035"/>
    </source>
</evidence>
<keyword evidence="2" id="KW-1133">Transmembrane helix</keyword>
<keyword evidence="5" id="KW-1185">Reference proteome</keyword>
<name>A0ABD5SA69_9EURY</name>
<feature type="region of interest" description="Disordered" evidence="1">
    <location>
        <begin position="1"/>
        <end position="85"/>
    </location>
</feature>
<proteinExistence type="predicted"/>
<protein>
    <recommendedName>
        <fullName evidence="3">DUF7344 domain-containing protein</fullName>
    </recommendedName>
</protein>
<dbReference type="Pfam" id="PF24035">
    <property type="entry name" value="DUF7344"/>
    <property type="match status" value="1"/>
</dbReference>
<dbReference type="Proteomes" id="UP001596442">
    <property type="component" value="Unassembled WGS sequence"/>
</dbReference>
<gene>
    <name evidence="4" type="ORF">ACFQEU_07335</name>
</gene>
<feature type="compositionally biased region" description="Acidic residues" evidence="1">
    <location>
        <begin position="33"/>
        <end position="74"/>
    </location>
</feature>
<sequence length="251" mass="27097">MDQNGTTERRSDGSDEHTDGPVEQAASAKQDVSADDIDASAADEELDDVDASATDEELDDVDASATDEELDDVDASATDDGSGVETIPTDEVFALLSNGRRRHVLQFLSENGGEIKLRELATTIAAAENEIEPVEVTYTQRKRLYTSLYQSHLPRMERSGVIEYNRNSGLVTLAPGAEGFEAYLEVVGANEFTWSEFYLGLSGLFAAVTLAFVTGTPPFPSLGPGTLMASLTLVLLVSSIAHLRYTRGRRL</sequence>
<dbReference type="EMBL" id="JBHSWW010000079">
    <property type="protein sequence ID" value="MFC6753279.1"/>
    <property type="molecule type" value="Genomic_DNA"/>
</dbReference>
<evidence type="ECO:0000313" key="5">
    <source>
        <dbReference type="Proteomes" id="UP001596442"/>
    </source>
</evidence>
<feature type="domain" description="DUF7344" evidence="3">
    <location>
        <begin position="93"/>
        <end position="172"/>
    </location>
</feature>
<keyword evidence="2" id="KW-0472">Membrane</keyword>
<feature type="compositionally biased region" description="Basic and acidic residues" evidence="1">
    <location>
        <begin position="7"/>
        <end position="20"/>
    </location>
</feature>
<feature type="transmembrane region" description="Helical" evidence="2">
    <location>
        <begin position="197"/>
        <end position="215"/>
    </location>
</feature>
<dbReference type="InterPro" id="IPR036388">
    <property type="entry name" value="WH-like_DNA-bd_sf"/>
</dbReference>
<evidence type="ECO:0000256" key="1">
    <source>
        <dbReference type="SAM" id="MobiDB-lite"/>
    </source>
</evidence>
<evidence type="ECO:0000256" key="2">
    <source>
        <dbReference type="SAM" id="Phobius"/>
    </source>
</evidence>
<dbReference type="RefSeq" id="WP_379780759.1">
    <property type="nucleotide sequence ID" value="NZ_JBHSWW010000079.1"/>
</dbReference>
<dbReference type="InterPro" id="IPR055768">
    <property type="entry name" value="DUF7344"/>
</dbReference>
<organism evidence="4 5">
    <name type="scientific">Halorubrum tibetense</name>
    <dbReference type="NCBI Taxonomy" id="175631"/>
    <lineage>
        <taxon>Archaea</taxon>
        <taxon>Methanobacteriati</taxon>
        <taxon>Methanobacteriota</taxon>
        <taxon>Stenosarchaea group</taxon>
        <taxon>Halobacteria</taxon>
        <taxon>Halobacteriales</taxon>
        <taxon>Haloferacaceae</taxon>
        <taxon>Halorubrum</taxon>
    </lineage>
</organism>
<keyword evidence="2" id="KW-0812">Transmembrane</keyword>
<reference evidence="4 5" key="1">
    <citation type="journal article" date="2019" name="Int. J. Syst. Evol. Microbiol.">
        <title>The Global Catalogue of Microorganisms (GCM) 10K type strain sequencing project: providing services to taxonomists for standard genome sequencing and annotation.</title>
        <authorList>
            <consortium name="The Broad Institute Genomics Platform"/>
            <consortium name="The Broad Institute Genome Sequencing Center for Infectious Disease"/>
            <person name="Wu L."/>
            <person name="Ma J."/>
        </authorList>
    </citation>
    <scope>NUCLEOTIDE SEQUENCE [LARGE SCALE GENOMIC DNA]</scope>
    <source>
        <strain evidence="4 5">CGMCC 1.3239</strain>
    </source>
</reference>
<accession>A0ABD5SA69</accession>
<dbReference type="AlphaFoldDB" id="A0ABD5SA69"/>
<comment type="caution">
    <text evidence="4">The sequence shown here is derived from an EMBL/GenBank/DDBJ whole genome shotgun (WGS) entry which is preliminary data.</text>
</comment>
<dbReference type="Gene3D" id="1.10.10.10">
    <property type="entry name" value="Winged helix-like DNA-binding domain superfamily/Winged helix DNA-binding domain"/>
    <property type="match status" value="1"/>
</dbReference>
<evidence type="ECO:0000313" key="4">
    <source>
        <dbReference type="EMBL" id="MFC6753279.1"/>
    </source>
</evidence>